<feature type="domain" description="Protein FecR C-terminal" evidence="3">
    <location>
        <begin position="295"/>
        <end position="358"/>
    </location>
</feature>
<evidence type="ECO:0000259" key="2">
    <source>
        <dbReference type="Pfam" id="PF04773"/>
    </source>
</evidence>
<evidence type="ECO:0000313" key="5">
    <source>
        <dbReference type="Proteomes" id="UP000254893"/>
    </source>
</evidence>
<feature type="domain" description="FecR protein" evidence="2">
    <location>
        <begin position="127"/>
        <end position="220"/>
    </location>
</feature>
<gene>
    <name evidence="4" type="ORF">NCTC11388_03166</name>
</gene>
<dbReference type="InterPro" id="IPR012373">
    <property type="entry name" value="Ferrdict_sens_TM"/>
</dbReference>
<keyword evidence="1" id="KW-1133">Transmembrane helix</keyword>
<dbReference type="InterPro" id="IPR006860">
    <property type="entry name" value="FecR"/>
</dbReference>
<sequence>MINTRYENVEDFLIDDTFQQYCSGENQQCIQYWETYLRHHPEQREKILQAKKLYIILVGNKKPMNVQVNKLKADIEVNSPPAENKIVRFSLWLKIAAAVVVLAGGLFWGIQRWNVQQEPSSASRISYVTANGEKKTIELSDGTKVTLNAGSQLFVDNSFNKNERNVTLIGEAFFDVSKNKDKPFVLHTQDFDIRVLGTAFNVKAYPDEKTSEAVLIHGLIEMRSKRGNENSLILKPNQKVIISKTDKKEETLPETTKKTKKLPLQEITIQDLQPVTAELPLPDIAWKEGRLEIVDQDFSSLEHILERWYDVDIELEGQQLNNFRFTATFSKEDIEQVLSSLQKVNPFKYKIYGKKITIYE</sequence>
<feature type="transmembrane region" description="Helical" evidence="1">
    <location>
        <begin position="91"/>
        <end position="110"/>
    </location>
</feature>
<evidence type="ECO:0000259" key="3">
    <source>
        <dbReference type="Pfam" id="PF16344"/>
    </source>
</evidence>
<dbReference type="RefSeq" id="WP_115170786.1">
    <property type="nucleotide sequence ID" value="NZ_UGYW01000002.1"/>
</dbReference>
<evidence type="ECO:0000313" key="4">
    <source>
        <dbReference type="EMBL" id="SUJ21689.1"/>
    </source>
</evidence>
<keyword evidence="1" id="KW-0812">Transmembrane</keyword>
<dbReference type="PANTHER" id="PTHR30273">
    <property type="entry name" value="PERIPLASMIC SIGNAL SENSOR AND SIGMA FACTOR ACTIVATOR FECR-RELATED"/>
    <property type="match status" value="1"/>
</dbReference>
<accession>A0A380CJD3</accession>
<dbReference type="Gene3D" id="2.60.120.1440">
    <property type="match status" value="1"/>
</dbReference>
<dbReference type="InterPro" id="IPR032508">
    <property type="entry name" value="FecR_C"/>
</dbReference>
<evidence type="ECO:0000256" key="1">
    <source>
        <dbReference type="SAM" id="Phobius"/>
    </source>
</evidence>
<dbReference type="Gene3D" id="3.55.50.30">
    <property type="match status" value="1"/>
</dbReference>
<dbReference type="FunFam" id="2.60.120.1440:FF:000001">
    <property type="entry name" value="Putative anti-sigma factor"/>
    <property type="match status" value="1"/>
</dbReference>
<reference evidence="4 5" key="1">
    <citation type="submission" date="2018-06" db="EMBL/GenBank/DDBJ databases">
        <authorList>
            <consortium name="Pathogen Informatics"/>
            <person name="Doyle S."/>
        </authorList>
    </citation>
    <scope>NUCLEOTIDE SEQUENCE [LARGE SCALE GENOMIC DNA]</scope>
    <source>
        <strain evidence="4 5">NCTC11388</strain>
    </source>
</reference>
<dbReference type="EMBL" id="UGYW01000002">
    <property type="protein sequence ID" value="SUJ21689.1"/>
    <property type="molecule type" value="Genomic_DNA"/>
</dbReference>
<name>A0A380CJD3_SPHSI</name>
<dbReference type="Pfam" id="PF04773">
    <property type="entry name" value="FecR"/>
    <property type="match status" value="1"/>
</dbReference>
<dbReference type="PIRSF" id="PIRSF018266">
    <property type="entry name" value="FecR"/>
    <property type="match status" value="1"/>
</dbReference>
<keyword evidence="1" id="KW-0472">Membrane</keyword>
<dbReference type="AlphaFoldDB" id="A0A380CJD3"/>
<dbReference type="Proteomes" id="UP000254893">
    <property type="component" value="Unassembled WGS sequence"/>
</dbReference>
<dbReference type="Pfam" id="PF16344">
    <property type="entry name" value="FecR_C"/>
    <property type="match status" value="1"/>
</dbReference>
<organism evidence="4 5">
    <name type="scientific">Sphingobacterium spiritivorum</name>
    <name type="common">Flavobacterium spiritivorum</name>
    <dbReference type="NCBI Taxonomy" id="258"/>
    <lineage>
        <taxon>Bacteria</taxon>
        <taxon>Pseudomonadati</taxon>
        <taxon>Bacteroidota</taxon>
        <taxon>Sphingobacteriia</taxon>
        <taxon>Sphingobacteriales</taxon>
        <taxon>Sphingobacteriaceae</taxon>
        <taxon>Sphingobacterium</taxon>
    </lineage>
</organism>
<dbReference type="GO" id="GO:0016989">
    <property type="term" value="F:sigma factor antagonist activity"/>
    <property type="evidence" value="ECO:0007669"/>
    <property type="project" value="TreeGrafter"/>
</dbReference>
<proteinExistence type="predicted"/>
<protein>
    <submittedName>
        <fullName evidence="4">Fec operon regulator FecR</fullName>
    </submittedName>
</protein>
<dbReference type="PANTHER" id="PTHR30273:SF2">
    <property type="entry name" value="PROTEIN FECR"/>
    <property type="match status" value="1"/>
</dbReference>